<dbReference type="PANTHER" id="PTHR36115">
    <property type="entry name" value="PROLINE-RICH ANTIGEN HOMOLOG-RELATED"/>
    <property type="match status" value="1"/>
</dbReference>
<evidence type="ECO:0000256" key="6">
    <source>
        <dbReference type="SAM" id="Phobius"/>
    </source>
</evidence>
<evidence type="ECO:0000256" key="3">
    <source>
        <dbReference type="ARBA" id="ARBA00022692"/>
    </source>
</evidence>
<keyword evidence="3 6" id="KW-0812">Transmembrane</keyword>
<evidence type="ECO:0000259" key="7">
    <source>
        <dbReference type="Pfam" id="PF06271"/>
    </source>
</evidence>
<dbReference type="Proteomes" id="UP000617041">
    <property type="component" value="Unassembled WGS sequence"/>
</dbReference>
<feature type="transmembrane region" description="Helical" evidence="6">
    <location>
        <begin position="15"/>
        <end position="39"/>
    </location>
</feature>
<dbReference type="RefSeq" id="WP_200788719.1">
    <property type="nucleotide sequence ID" value="NZ_JAEDAO010000001.1"/>
</dbReference>
<dbReference type="EMBL" id="JAEDAO010000001">
    <property type="protein sequence ID" value="MBK0393772.1"/>
    <property type="molecule type" value="Genomic_DNA"/>
</dbReference>
<name>A0A934USR7_9BURK</name>
<feature type="transmembrane region" description="Helical" evidence="6">
    <location>
        <begin position="102"/>
        <end position="121"/>
    </location>
</feature>
<comment type="caution">
    <text evidence="8">The sequence shown here is derived from an EMBL/GenBank/DDBJ whole genome shotgun (WGS) entry which is preliminary data.</text>
</comment>
<dbReference type="InterPro" id="IPR010432">
    <property type="entry name" value="RDD"/>
</dbReference>
<keyword evidence="4 6" id="KW-1133">Transmembrane helix</keyword>
<evidence type="ECO:0000256" key="2">
    <source>
        <dbReference type="ARBA" id="ARBA00022475"/>
    </source>
</evidence>
<evidence type="ECO:0000256" key="1">
    <source>
        <dbReference type="ARBA" id="ARBA00004651"/>
    </source>
</evidence>
<evidence type="ECO:0000256" key="5">
    <source>
        <dbReference type="ARBA" id="ARBA00023136"/>
    </source>
</evidence>
<gene>
    <name evidence="8" type="ORF">I8E28_14330</name>
</gene>
<protein>
    <submittedName>
        <fullName evidence="8">RDD family protein</fullName>
    </submittedName>
</protein>
<evidence type="ECO:0000313" key="8">
    <source>
        <dbReference type="EMBL" id="MBK0393772.1"/>
    </source>
</evidence>
<keyword evidence="2" id="KW-1003">Cell membrane</keyword>
<comment type="subcellular location">
    <subcellularLocation>
        <location evidence="1">Cell membrane</location>
        <topology evidence="1">Multi-pass membrane protein</topology>
    </subcellularLocation>
</comment>
<dbReference type="InterPro" id="IPR051791">
    <property type="entry name" value="Pra-immunoreactive"/>
</dbReference>
<accession>A0A934USR7</accession>
<proteinExistence type="predicted"/>
<dbReference type="PANTHER" id="PTHR36115:SF4">
    <property type="entry name" value="MEMBRANE PROTEIN"/>
    <property type="match status" value="1"/>
</dbReference>
<dbReference type="Pfam" id="PF06271">
    <property type="entry name" value="RDD"/>
    <property type="match status" value="1"/>
</dbReference>
<keyword evidence="5 6" id="KW-0472">Membrane</keyword>
<evidence type="ECO:0000313" key="9">
    <source>
        <dbReference type="Proteomes" id="UP000617041"/>
    </source>
</evidence>
<dbReference type="AlphaFoldDB" id="A0A934USR7"/>
<dbReference type="GO" id="GO:0005886">
    <property type="term" value="C:plasma membrane"/>
    <property type="evidence" value="ECO:0007669"/>
    <property type="project" value="UniProtKB-SubCell"/>
</dbReference>
<organism evidence="8 9">
    <name type="scientific">Ramlibacter algicola</name>
    <dbReference type="NCBI Taxonomy" id="2795217"/>
    <lineage>
        <taxon>Bacteria</taxon>
        <taxon>Pseudomonadati</taxon>
        <taxon>Pseudomonadota</taxon>
        <taxon>Betaproteobacteria</taxon>
        <taxon>Burkholderiales</taxon>
        <taxon>Comamonadaceae</taxon>
        <taxon>Ramlibacter</taxon>
    </lineage>
</organism>
<reference evidence="8" key="1">
    <citation type="submission" date="2020-12" db="EMBL/GenBank/DDBJ databases">
        <title>Ramlibacter sp. nov., isolated from a freshwater alga, Cryptomonas.</title>
        <authorList>
            <person name="Kim H.M."/>
            <person name="Jeon C.O."/>
        </authorList>
    </citation>
    <scope>NUCLEOTIDE SEQUENCE</scope>
    <source>
        <strain evidence="8">CrO1</strain>
    </source>
</reference>
<keyword evidence="9" id="KW-1185">Reference proteome</keyword>
<evidence type="ECO:0000256" key="4">
    <source>
        <dbReference type="ARBA" id="ARBA00022989"/>
    </source>
</evidence>
<feature type="domain" description="RDD" evidence="7">
    <location>
        <begin position="7"/>
        <end position="134"/>
    </location>
</feature>
<feature type="transmembrane region" description="Helical" evidence="6">
    <location>
        <begin position="51"/>
        <end position="70"/>
    </location>
</feature>
<sequence>MHEEWEYVGFWARTVAAIIDLILQVIICAPLTMAVYGTWTSPDGRYFQGPFDVVINAVLPAVAVIAFWLWKGATPGKLAMSARVVDADTGHPMTTGQAVLRYVSYIVSALPLFVGFFWAGLDRRKQAWHDKIAGTVVIRPAGNERVRFPSEPAFKQTEPRF</sequence>